<keyword evidence="1" id="KW-1133">Transmembrane helix</keyword>
<dbReference type="RefSeq" id="WP_014166043.1">
    <property type="nucleotide sequence ID" value="NZ_CP010992.1"/>
</dbReference>
<dbReference type="AlphaFoldDB" id="A0AAI8CH69"/>
<gene>
    <name evidence="2" type="ORF">UN65_10160</name>
</gene>
<evidence type="ECO:0008006" key="4">
    <source>
        <dbReference type="Google" id="ProtNLM"/>
    </source>
</evidence>
<sequence>MKNNHLPAFSILEALISMAIAAIIMGLTFMVFSIITERMLDYKKRNQATHDVNRLTYSINKDIFDSDKMDIRDNKIQFSDYTGTSVNYYLEEENIIRSQKAFIDTFKIAVQYFQVDSLHNTSGKIHFQKMKMKISSDGILMDLIFYKPIFANELLYKKFKDEF</sequence>
<evidence type="ECO:0000256" key="1">
    <source>
        <dbReference type="SAM" id="Phobius"/>
    </source>
</evidence>
<reference evidence="3" key="1">
    <citation type="submission" date="2016-03" db="EMBL/GenBank/DDBJ databases">
        <title>Flavobacterium columnare strain B185, complete genome.</title>
        <authorList>
            <person name="Sundberg L.-R."/>
            <person name="Papponen P."/>
            <person name="Laanto E."/>
        </authorList>
    </citation>
    <scope>NUCLEOTIDE SEQUENCE [LARGE SCALE GENOMIC DNA]</scope>
    <source>
        <strain evidence="3">B185</strain>
    </source>
</reference>
<organism evidence="2 3">
    <name type="scientific">Flavobacterium columnare</name>
    <dbReference type="NCBI Taxonomy" id="996"/>
    <lineage>
        <taxon>Bacteria</taxon>
        <taxon>Pseudomonadati</taxon>
        <taxon>Bacteroidota</taxon>
        <taxon>Flavobacteriia</taxon>
        <taxon>Flavobacteriales</taxon>
        <taxon>Flavobacteriaceae</taxon>
        <taxon>Flavobacterium</taxon>
    </lineage>
</organism>
<evidence type="ECO:0000313" key="2">
    <source>
        <dbReference type="EMBL" id="AMO20649.1"/>
    </source>
</evidence>
<feature type="transmembrane region" description="Helical" evidence="1">
    <location>
        <begin position="14"/>
        <end position="35"/>
    </location>
</feature>
<evidence type="ECO:0000313" key="3">
    <source>
        <dbReference type="Proteomes" id="UP000304840"/>
    </source>
</evidence>
<protein>
    <recommendedName>
        <fullName evidence="4">Prepilin-type N-terminal cleavage/methylation domain-containing protein</fullName>
    </recommendedName>
</protein>
<proteinExistence type="predicted"/>
<dbReference type="Proteomes" id="UP000304840">
    <property type="component" value="Chromosome"/>
</dbReference>
<dbReference type="EMBL" id="CP010992">
    <property type="protein sequence ID" value="AMO20649.1"/>
    <property type="molecule type" value="Genomic_DNA"/>
</dbReference>
<keyword evidence="1" id="KW-0812">Transmembrane</keyword>
<accession>A0AAI8CH69</accession>
<name>A0AAI8CH69_9FLAO</name>
<keyword evidence="1" id="KW-0472">Membrane</keyword>
<reference evidence="2 3" key="2">
    <citation type="submission" date="2019-05" db="EMBL/GenBank/DDBJ databases">
        <authorList>
            <person name="Ravantti J.J."/>
        </authorList>
    </citation>
    <scope>NUCLEOTIDE SEQUENCE [LARGE SCALE GENOMIC DNA]</scope>
    <source>
        <strain evidence="2 3">B185</strain>
    </source>
</reference>